<sequence>MGNIGSLLRQHRPLLRAPQGEQLIPAVNNGAVAPPAFELMTTHHNGRYEDKEFGNQFFSVISTADLHDKATMGKKKLLITHNICPLDESALSTTLSSVDTGPADNSEVDPVDDGEVDPSPADDGTSSSSNNSSLLPA</sequence>
<reference evidence="1" key="1">
    <citation type="submission" date="2022-04" db="EMBL/GenBank/DDBJ databases">
        <title>Jade perch genome.</title>
        <authorList>
            <person name="Chao B."/>
        </authorList>
    </citation>
    <scope>NUCLEOTIDE SEQUENCE</scope>
    <source>
        <strain evidence="1">CB-2022</strain>
    </source>
</reference>
<evidence type="ECO:0000313" key="1">
    <source>
        <dbReference type="EMBL" id="KAI3352088.1"/>
    </source>
</evidence>
<protein>
    <submittedName>
        <fullName evidence="1">Uncharacterized protein</fullName>
    </submittedName>
</protein>
<gene>
    <name evidence="1" type="ORF">L3Q82_020892</name>
</gene>
<organism evidence="1 2">
    <name type="scientific">Scortum barcoo</name>
    <name type="common">barcoo grunter</name>
    <dbReference type="NCBI Taxonomy" id="214431"/>
    <lineage>
        <taxon>Eukaryota</taxon>
        <taxon>Metazoa</taxon>
        <taxon>Chordata</taxon>
        <taxon>Craniata</taxon>
        <taxon>Vertebrata</taxon>
        <taxon>Euteleostomi</taxon>
        <taxon>Actinopterygii</taxon>
        <taxon>Neopterygii</taxon>
        <taxon>Teleostei</taxon>
        <taxon>Neoteleostei</taxon>
        <taxon>Acanthomorphata</taxon>
        <taxon>Eupercaria</taxon>
        <taxon>Centrarchiformes</taxon>
        <taxon>Terapontoidei</taxon>
        <taxon>Terapontidae</taxon>
        <taxon>Scortum</taxon>
    </lineage>
</organism>
<proteinExistence type="predicted"/>
<accession>A0ACB8VC46</accession>
<name>A0ACB8VC46_9TELE</name>
<dbReference type="EMBL" id="CM041554">
    <property type="protein sequence ID" value="KAI3352088.1"/>
    <property type="molecule type" value="Genomic_DNA"/>
</dbReference>
<dbReference type="Proteomes" id="UP000831701">
    <property type="component" value="Chromosome 24"/>
</dbReference>
<keyword evidence="2" id="KW-1185">Reference proteome</keyword>
<evidence type="ECO:0000313" key="2">
    <source>
        <dbReference type="Proteomes" id="UP000831701"/>
    </source>
</evidence>
<comment type="caution">
    <text evidence="1">The sequence shown here is derived from an EMBL/GenBank/DDBJ whole genome shotgun (WGS) entry which is preliminary data.</text>
</comment>